<dbReference type="EMBL" id="HBEL01024727">
    <property type="protein sequence ID" value="CAD8415397.1"/>
    <property type="molecule type" value="Transcribed_RNA"/>
</dbReference>
<dbReference type="AlphaFoldDB" id="A0A7S0GEF1"/>
<name>A0A7S0GEF1_9STRA</name>
<accession>A0A7S0GEF1</accession>
<proteinExistence type="predicted"/>
<protein>
    <submittedName>
        <fullName evidence="1">Uncharacterized protein</fullName>
    </submittedName>
</protein>
<reference evidence="1" key="1">
    <citation type="submission" date="2021-01" db="EMBL/GenBank/DDBJ databases">
        <authorList>
            <person name="Corre E."/>
            <person name="Pelletier E."/>
            <person name="Niang G."/>
            <person name="Scheremetjew M."/>
            <person name="Finn R."/>
            <person name="Kale V."/>
            <person name="Holt S."/>
            <person name="Cochrane G."/>
            <person name="Meng A."/>
            <person name="Brown T."/>
            <person name="Cohen L."/>
        </authorList>
    </citation>
    <scope>NUCLEOTIDE SEQUENCE</scope>
    <source>
        <strain evidence="1">CCAP1064/1</strain>
    </source>
</reference>
<organism evidence="1">
    <name type="scientific">Proboscia inermis</name>
    <dbReference type="NCBI Taxonomy" id="420281"/>
    <lineage>
        <taxon>Eukaryota</taxon>
        <taxon>Sar</taxon>
        <taxon>Stramenopiles</taxon>
        <taxon>Ochrophyta</taxon>
        <taxon>Bacillariophyta</taxon>
        <taxon>Coscinodiscophyceae</taxon>
        <taxon>Rhizosoleniophycidae</taxon>
        <taxon>Rhizosoleniales</taxon>
        <taxon>Rhizosoleniaceae</taxon>
        <taxon>Proboscia</taxon>
    </lineage>
</organism>
<evidence type="ECO:0000313" key="1">
    <source>
        <dbReference type="EMBL" id="CAD8415397.1"/>
    </source>
</evidence>
<sequence length="163" mass="18200">MFLFALGEKLKKALTTKTHPDEEYVATANLAAKPVETPQLKQRPVERKMVLSSAKYNRLVKCGKIVDRMSDFTKKQINLSSSFAKQILGTALAHTGISLYNAEIFTAAVLRAFFQDIAFIKPNLNTSITKSCTPSRASFSEYIDYTAASKLAWLIAKHPRELL</sequence>
<gene>
    <name evidence="1" type="ORF">PINE0816_LOCUS11532</name>
</gene>